<feature type="compositionally biased region" description="Polar residues" evidence="1">
    <location>
        <begin position="249"/>
        <end position="269"/>
    </location>
</feature>
<dbReference type="HOGENOM" id="CLU_030520_0_0_1"/>
<evidence type="ECO:0000313" key="3">
    <source>
        <dbReference type="Proteomes" id="UP000054321"/>
    </source>
</evidence>
<feature type="compositionally biased region" description="Acidic residues" evidence="1">
    <location>
        <begin position="213"/>
        <end position="222"/>
    </location>
</feature>
<sequence>MPPDAHPAVLPQSDANYNQNHSHTCTTSPNTSPAIVYPEYKQRHQHQHQNQHFQQHPQYSSNNQVYRRAQRRTPSQGTFSTASSGNAAPLHSPSQDPRCSTSSRSGGSPRATSYVALMRRQKATVWCDRAQREDPRLVAAQTAATMRTATAVVRRSSSDKWHSAFGACGTLASCKSITSKIRHHGKAGLVSYSPDDLYGSFGGVPMRLSATEVEGEDSDDENTSVHRGYHSRSDSGRSSIGSSWREPTYSRQSGASSIGKWSSVSTPSDSLHDLAEDPGPGDPNYVPADIHDGRGSAESTGQARDLTSYYATRLTSNNLLQSTVTHEKSVRNPQELRRRGSADESTMTMSTGRLYIANPDLDSD</sequence>
<feature type="region of interest" description="Disordered" evidence="1">
    <location>
        <begin position="327"/>
        <end position="347"/>
    </location>
</feature>
<feature type="region of interest" description="Disordered" evidence="1">
    <location>
        <begin position="1"/>
        <end position="34"/>
    </location>
</feature>
<gene>
    <name evidence="2" type="ORF">OIDMADRAFT_134243</name>
</gene>
<proteinExistence type="predicted"/>
<dbReference type="STRING" id="913774.A0A0C3D0F4"/>
<reference evidence="2 3" key="1">
    <citation type="submission" date="2014-04" db="EMBL/GenBank/DDBJ databases">
        <authorList>
            <consortium name="DOE Joint Genome Institute"/>
            <person name="Kuo A."/>
            <person name="Martino E."/>
            <person name="Perotto S."/>
            <person name="Kohler A."/>
            <person name="Nagy L.G."/>
            <person name="Floudas D."/>
            <person name="Copeland A."/>
            <person name="Barry K.W."/>
            <person name="Cichocki N."/>
            <person name="Veneault-Fourrey C."/>
            <person name="LaButti K."/>
            <person name="Lindquist E.A."/>
            <person name="Lipzen A."/>
            <person name="Lundell T."/>
            <person name="Morin E."/>
            <person name="Murat C."/>
            <person name="Sun H."/>
            <person name="Tunlid A."/>
            <person name="Henrissat B."/>
            <person name="Grigoriev I.V."/>
            <person name="Hibbett D.S."/>
            <person name="Martin F."/>
            <person name="Nordberg H.P."/>
            <person name="Cantor M.N."/>
            <person name="Hua S.X."/>
        </authorList>
    </citation>
    <scope>NUCLEOTIDE SEQUENCE [LARGE SCALE GENOMIC DNA]</scope>
    <source>
        <strain evidence="2 3">Zn</strain>
    </source>
</reference>
<dbReference type="AlphaFoldDB" id="A0A0C3D0F4"/>
<dbReference type="InParanoid" id="A0A0C3D0F4"/>
<dbReference type="EMBL" id="KN832887">
    <property type="protein sequence ID" value="KIM95387.1"/>
    <property type="molecule type" value="Genomic_DNA"/>
</dbReference>
<reference evidence="3" key="2">
    <citation type="submission" date="2015-01" db="EMBL/GenBank/DDBJ databases">
        <title>Evolutionary Origins and Diversification of the Mycorrhizal Mutualists.</title>
        <authorList>
            <consortium name="DOE Joint Genome Institute"/>
            <consortium name="Mycorrhizal Genomics Consortium"/>
            <person name="Kohler A."/>
            <person name="Kuo A."/>
            <person name="Nagy L.G."/>
            <person name="Floudas D."/>
            <person name="Copeland A."/>
            <person name="Barry K.W."/>
            <person name="Cichocki N."/>
            <person name="Veneault-Fourrey C."/>
            <person name="LaButti K."/>
            <person name="Lindquist E.A."/>
            <person name="Lipzen A."/>
            <person name="Lundell T."/>
            <person name="Morin E."/>
            <person name="Murat C."/>
            <person name="Riley R."/>
            <person name="Ohm R."/>
            <person name="Sun H."/>
            <person name="Tunlid A."/>
            <person name="Henrissat B."/>
            <person name="Grigoriev I.V."/>
            <person name="Hibbett D.S."/>
            <person name="Martin F."/>
        </authorList>
    </citation>
    <scope>NUCLEOTIDE SEQUENCE [LARGE SCALE GENOMIC DNA]</scope>
    <source>
        <strain evidence="3">Zn</strain>
    </source>
</reference>
<name>A0A0C3D0F4_OIDMZ</name>
<keyword evidence="3" id="KW-1185">Reference proteome</keyword>
<dbReference type="OrthoDB" id="5385072at2759"/>
<protein>
    <submittedName>
        <fullName evidence="2">Uncharacterized protein</fullName>
    </submittedName>
</protein>
<feature type="region of interest" description="Disordered" evidence="1">
    <location>
        <begin position="211"/>
        <end position="303"/>
    </location>
</feature>
<feature type="compositionally biased region" description="Basic and acidic residues" evidence="1">
    <location>
        <begin position="327"/>
        <end position="342"/>
    </location>
</feature>
<feature type="compositionally biased region" description="Polar residues" evidence="1">
    <location>
        <begin position="72"/>
        <end position="106"/>
    </location>
</feature>
<organism evidence="2 3">
    <name type="scientific">Oidiodendron maius (strain Zn)</name>
    <dbReference type="NCBI Taxonomy" id="913774"/>
    <lineage>
        <taxon>Eukaryota</taxon>
        <taxon>Fungi</taxon>
        <taxon>Dikarya</taxon>
        <taxon>Ascomycota</taxon>
        <taxon>Pezizomycotina</taxon>
        <taxon>Leotiomycetes</taxon>
        <taxon>Leotiomycetes incertae sedis</taxon>
        <taxon>Myxotrichaceae</taxon>
        <taxon>Oidiodendron</taxon>
    </lineage>
</organism>
<dbReference type="Proteomes" id="UP000054321">
    <property type="component" value="Unassembled WGS sequence"/>
</dbReference>
<evidence type="ECO:0000313" key="2">
    <source>
        <dbReference type="EMBL" id="KIM95387.1"/>
    </source>
</evidence>
<evidence type="ECO:0000256" key="1">
    <source>
        <dbReference type="SAM" id="MobiDB-lite"/>
    </source>
</evidence>
<feature type="region of interest" description="Disordered" evidence="1">
    <location>
        <begin position="64"/>
        <end position="110"/>
    </location>
</feature>
<accession>A0A0C3D0F4</accession>
<feature type="compositionally biased region" description="Polar residues" evidence="1">
    <location>
        <begin position="13"/>
        <end position="33"/>
    </location>
</feature>